<dbReference type="RefSeq" id="XP_003035186.1">
    <property type="nucleotide sequence ID" value="XM_003035140.1"/>
</dbReference>
<dbReference type="InParanoid" id="D8PWV7"/>
<evidence type="ECO:0000313" key="3">
    <source>
        <dbReference type="EMBL" id="EFJ00284.1"/>
    </source>
</evidence>
<dbReference type="GeneID" id="9595862"/>
<dbReference type="STRING" id="578458.D8PWV7"/>
<keyword evidence="2" id="KW-1133">Transmembrane helix</keyword>
<sequence>MLRETMEAMPVSPTFLRIRVIAFSLIAFLSFLWAIFYTLDMYWLFDGMKAPERILISLMLLNSSATCIMLLVLITREFRPWLDAARILLLFTTHICSAVGYSLWYPTYVCPASKSANMCRMFNLYILVINWVDIVLLLIYAGGLATLVFVRRRAMQREAQQGIQEKFVIDAPDATEIGRGDLLHTTYSPPTLTPSSRHAHSRSSASSFFPYPQTATPQSMSPPHSRHSSFQSFHHHSAGSSRHSSIQSSRPHSTESSRQNSTQSSRHNSTQSSRSHSRSRTNSRTLTMSPIVEEPRLPDPAVSKPDLSPRSSSKSDLSPRSSARLSRPRHFM</sequence>
<dbReference type="VEuPathDB" id="FungiDB:SCHCODRAFT_02561487"/>
<feature type="transmembrane region" description="Helical" evidence="2">
    <location>
        <begin position="124"/>
        <end position="150"/>
    </location>
</feature>
<dbReference type="AlphaFoldDB" id="D8PWV7"/>
<feature type="transmembrane region" description="Helical" evidence="2">
    <location>
        <begin position="20"/>
        <end position="39"/>
    </location>
</feature>
<accession>D8PWV7</accession>
<dbReference type="Proteomes" id="UP000007431">
    <property type="component" value="Unassembled WGS sequence"/>
</dbReference>
<name>D8PWV7_SCHCM</name>
<dbReference type="OrthoDB" id="3065653at2759"/>
<feature type="compositionally biased region" description="Low complexity" evidence="1">
    <location>
        <begin position="228"/>
        <end position="274"/>
    </location>
</feature>
<feature type="transmembrane region" description="Helical" evidence="2">
    <location>
        <begin position="54"/>
        <end position="75"/>
    </location>
</feature>
<dbReference type="EMBL" id="GL377303">
    <property type="protein sequence ID" value="EFJ00284.1"/>
    <property type="molecule type" value="Genomic_DNA"/>
</dbReference>
<evidence type="ECO:0000256" key="2">
    <source>
        <dbReference type="SAM" id="Phobius"/>
    </source>
</evidence>
<feature type="non-terminal residue" evidence="3">
    <location>
        <position position="332"/>
    </location>
</feature>
<keyword evidence="2" id="KW-0812">Transmembrane</keyword>
<protein>
    <submittedName>
        <fullName evidence="3">Uncharacterized protein</fullName>
    </submittedName>
</protein>
<feature type="compositionally biased region" description="Low complexity" evidence="1">
    <location>
        <begin position="183"/>
        <end position="207"/>
    </location>
</feature>
<feature type="transmembrane region" description="Helical" evidence="2">
    <location>
        <begin position="87"/>
        <end position="104"/>
    </location>
</feature>
<organism evidence="4">
    <name type="scientific">Schizophyllum commune (strain H4-8 / FGSC 9210)</name>
    <name type="common">Split gill fungus</name>
    <dbReference type="NCBI Taxonomy" id="578458"/>
    <lineage>
        <taxon>Eukaryota</taxon>
        <taxon>Fungi</taxon>
        <taxon>Dikarya</taxon>
        <taxon>Basidiomycota</taxon>
        <taxon>Agaricomycotina</taxon>
        <taxon>Agaricomycetes</taxon>
        <taxon>Agaricomycetidae</taxon>
        <taxon>Agaricales</taxon>
        <taxon>Schizophyllaceae</taxon>
        <taxon>Schizophyllum</taxon>
    </lineage>
</organism>
<gene>
    <name evidence="3" type="ORF">SCHCODRAFT_105676</name>
</gene>
<dbReference type="HOGENOM" id="CLU_072392_1_0_1"/>
<dbReference type="eggNOG" id="ENOG502SQCM">
    <property type="taxonomic scope" value="Eukaryota"/>
</dbReference>
<keyword evidence="4" id="KW-1185">Reference proteome</keyword>
<keyword evidence="2" id="KW-0472">Membrane</keyword>
<feature type="compositionally biased region" description="Low complexity" evidence="1">
    <location>
        <begin position="303"/>
        <end position="325"/>
    </location>
</feature>
<reference evidence="3 4" key="1">
    <citation type="journal article" date="2010" name="Nat. Biotechnol.">
        <title>Genome sequence of the model mushroom Schizophyllum commune.</title>
        <authorList>
            <person name="Ohm R.A."/>
            <person name="de Jong J.F."/>
            <person name="Lugones L.G."/>
            <person name="Aerts A."/>
            <person name="Kothe E."/>
            <person name="Stajich J.E."/>
            <person name="de Vries R.P."/>
            <person name="Record E."/>
            <person name="Levasseur A."/>
            <person name="Baker S.E."/>
            <person name="Bartholomew K.A."/>
            <person name="Coutinho P.M."/>
            <person name="Erdmann S."/>
            <person name="Fowler T.J."/>
            <person name="Gathman A.C."/>
            <person name="Lombard V."/>
            <person name="Henrissat B."/>
            <person name="Knabe N."/>
            <person name="Kuees U."/>
            <person name="Lilly W.W."/>
            <person name="Lindquist E."/>
            <person name="Lucas S."/>
            <person name="Magnuson J.K."/>
            <person name="Piumi F."/>
            <person name="Raudaskoski M."/>
            <person name="Salamov A."/>
            <person name="Schmutz J."/>
            <person name="Schwarze F.W.M.R."/>
            <person name="vanKuyk P.A."/>
            <person name="Horton J.S."/>
            <person name="Grigoriev I.V."/>
            <person name="Woesten H.A.B."/>
        </authorList>
    </citation>
    <scope>NUCLEOTIDE SEQUENCE [LARGE SCALE GENOMIC DNA]</scope>
    <source>
        <strain evidence="4">H4-8 / FGSC 9210</strain>
    </source>
</reference>
<proteinExistence type="predicted"/>
<feature type="region of interest" description="Disordered" evidence="1">
    <location>
        <begin position="180"/>
        <end position="332"/>
    </location>
</feature>
<dbReference type="OMA" id="YAYRIRN"/>
<evidence type="ECO:0000313" key="4">
    <source>
        <dbReference type="Proteomes" id="UP000007431"/>
    </source>
</evidence>
<dbReference type="KEGG" id="scm:SCHCO_02561487"/>
<evidence type="ECO:0000256" key="1">
    <source>
        <dbReference type="SAM" id="MobiDB-lite"/>
    </source>
</evidence>